<keyword evidence="6 8" id="KW-0472">Membrane</keyword>
<comment type="similarity">
    <text evidence="2">Belongs to the DoxX family.</text>
</comment>
<feature type="compositionally biased region" description="Basic residues" evidence="7">
    <location>
        <begin position="179"/>
        <end position="188"/>
    </location>
</feature>
<organism evidence="9 10">
    <name type="scientific">Thermomonospora cellulosilytica</name>
    <dbReference type="NCBI Taxonomy" id="1411118"/>
    <lineage>
        <taxon>Bacteria</taxon>
        <taxon>Bacillati</taxon>
        <taxon>Actinomycetota</taxon>
        <taxon>Actinomycetes</taxon>
        <taxon>Streptosporangiales</taxon>
        <taxon>Thermomonosporaceae</taxon>
        <taxon>Thermomonospora</taxon>
    </lineage>
</organism>
<accession>A0A7W3MYW3</accession>
<evidence type="ECO:0000256" key="2">
    <source>
        <dbReference type="ARBA" id="ARBA00006679"/>
    </source>
</evidence>
<reference evidence="9 10" key="1">
    <citation type="submission" date="2020-08" db="EMBL/GenBank/DDBJ databases">
        <title>Sequencing the genomes of 1000 actinobacteria strains.</title>
        <authorList>
            <person name="Klenk H.-P."/>
        </authorList>
    </citation>
    <scope>NUCLEOTIDE SEQUENCE [LARGE SCALE GENOMIC DNA]</scope>
    <source>
        <strain evidence="9 10">DSM 45823</strain>
    </source>
</reference>
<feature type="transmembrane region" description="Helical" evidence="8">
    <location>
        <begin position="80"/>
        <end position="99"/>
    </location>
</feature>
<evidence type="ECO:0000256" key="6">
    <source>
        <dbReference type="ARBA" id="ARBA00023136"/>
    </source>
</evidence>
<gene>
    <name evidence="9" type="ORF">HNR21_003239</name>
</gene>
<keyword evidence="5 8" id="KW-1133">Transmembrane helix</keyword>
<name>A0A7W3MYW3_9ACTN</name>
<feature type="compositionally biased region" description="Low complexity" evidence="7">
    <location>
        <begin position="199"/>
        <end position="214"/>
    </location>
</feature>
<sequence>MRSRPLYDVVALLARLGVGIVFLAHGWQKIQVGVTATADGFARMDVPAPTAAAIYATFTELLGGLALIAGLGLPVAGTLLFLDMAGAFVFVHGGNGVFLVDQGQARGGFELVLVLGLASLLFAAGGGGRLTLDHRLFPRRAREAGEPEDSEEPWPPPVEETAPVPAAEPPVEETAPQPRSRRTRRKGKGSPEEGRDSLADPPADSAAPPRLAADIVNDDVRVAGRRKSRPPEGDH</sequence>
<evidence type="ECO:0000256" key="4">
    <source>
        <dbReference type="ARBA" id="ARBA00022692"/>
    </source>
</evidence>
<protein>
    <submittedName>
        <fullName evidence="9">Putative oxidoreductase</fullName>
    </submittedName>
</protein>
<dbReference type="EMBL" id="JACJII010000001">
    <property type="protein sequence ID" value="MBA9004357.1"/>
    <property type="molecule type" value="Genomic_DNA"/>
</dbReference>
<evidence type="ECO:0000256" key="8">
    <source>
        <dbReference type="SAM" id="Phobius"/>
    </source>
</evidence>
<comment type="caution">
    <text evidence="9">The sequence shown here is derived from an EMBL/GenBank/DDBJ whole genome shotgun (WGS) entry which is preliminary data.</text>
</comment>
<feature type="transmembrane region" description="Helical" evidence="8">
    <location>
        <begin position="52"/>
        <end position="73"/>
    </location>
</feature>
<evidence type="ECO:0000256" key="5">
    <source>
        <dbReference type="ARBA" id="ARBA00022989"/>
    </source>
</evidence>
<dbReference type="AlphaFoldDB" id="A0A7W3MYW3"/>
<dbReference type="Proteomes" id="UP000539313">
    <property type="component" value="Unassembled WGS sequence"/>
</dbReference>
<dbReference type="InterPro" id="IPR051907">
    <property type="entry name" value="DoxX-like_oxidoreductase"/>
</dbReference>
<evidence type="ECO:0000313" key="9">
    <source>
        <dbReference type="EMBL" id="MBA9004357.1"/>
    </source>
</evidence>
<comment type="subcellular location">
    <subcellularLocation>
        <location evidence="1">Cell membrane</location>
        <topology evidence="1">Multi-pass membrane protein</topology>
    </subcellularLocation>
</comment>
<evidence type="ECO:0000256" key="7">
    <source>
        <dbReference type="SAM" id="MobiDB-lite"/>
    </source>
</evidence>
<dbReference type="PANTHER" id="PTHR33452:SF1">
    <property type="entry name" value="INNER MEMBRANE PROTEIN YPHA-RELATED"/>
    <property type="match status" value="1"/>
</dbReference>
<dbReference type="Pfam" id="PF07681">
    <property type="entry name" value="DoxX"/>
    <property type="match status" value="1"/>
</dbReference>
<feature type="transmembrane region" description="Helical" evidence="8">
    <location>
        <begin position="111"/>
        <end position="132"/>
    </location>
</feature>
<evidence type="ECO:0000256" key="3">
    <source>
        <dbReference type="ARBA" id="ARBA00022475"/>
    </source>
</evidence>
<feature type="compositionally biased region" description="Basic and acidic residues" evidence="7">
    <location>
        <begin position="189"/>
        <end position="198"/>
    </location>
</feature>
<evidence type="ECO:0000256" key="1">
    <source>
        <dbReference type="ARBA" id="ARBA00004651"/>
    </source>
</evidence>
<feature type="region of interest" description="Disordered" evidence="7">
    <location>
        <begin position="142"/>
        <end position="235"/>
    </location>
</feature>
<dbReference type="GO" id="GO:0005886">
    <property type="term" value="C:plasma membrane"/>
    <property type="evidence" value="ECO:0007669"/>
    <property type="project" value="UniProtKB-SubCell"/>
</dbReference>
<dbReference type="InterPro" id="IPR032808">
    <property type="entry name" value="DoxX"/>
</dbReference>
<keyword evidence="4 8" id="KW-0812">Transmembrane</keyword>
<proteinExistence type="inferred from homology"/>
<dbReference type="RefSeq" id="WP_182705853.1">
    <property type="nucleotide sequence ID" value="NZ_JACJII010000001.1"/>
</dbReference>
<evidence type="ECO:0000313" key="10">
    <source>
        <dbReference type="Proteomes" id="UP000539313"/>
    </source>
</evidence>
<keyword evidence="3" id="KW-1003">Cell membrane</keyword>
<keyword evidence="10" id="KW-1185">Reference proteome</keyword>
<feature type="transmembrane region" description="Helical" evidence="8">
    <location>
        <begin position="7"/>
        <end position="27"/>
    </location>
</feature>
<dbReference type="PANTHER" id="PTHR33452">
    <property type="entry name" value="OXIDOREDUCTASE CATD-RELATED"/>
    <property type="match status" value="1"/>
</dbReference>